<reference evidence="2 3" key="1">
    <citation type="journal article" date="2020" name="BMC Genomics">
        <title>Intraspecific diversification of the crop wild relative Brassica cretica Lam. using demographic model selection.</title>
        <authorList>
            <person name="Kioukis A."/>
            <person name="Michalopoulou V.A."/>
            <person name="Briers L."/>
            <person name="Pirintsos S."/>
            <person name="Studholme D.J."/>
            <person name="Pavlidis P."/>
            <person name="Sarris P.F."/>
        </authorList>
    </citation>
    <scope>NUCLEOTIDE SEQUENCE [LARGE SCALE GENOMIC DNA]</scope>
    <source>
        <strain evidence="3">cv. PFS-1207/04</strain>
    </source>
</reference>
<evidence type="ECO:0000256" key="1">
    <source>
        <dbReference type="SAM" id="MobiDB-lite"/>
    </source>
</evidence>
<sequence>MVEPDEYTTLDEPFNVLFELAVNANMDDPLDDGALDEMGKPEWTKEGVGQGTTGYDFEMDINGTNAQANMHKKHFKQVGSDVDRVKNKDGRFNPISAQKKSLIRLKNHLFSLMGQ</sequence>
<comment type="caution">
    <text evidence="2">The sequence shown here is derived from an EMBL/GenBank/DDBJ whole genome shotgun (WGS) entry which is preliminary data.</text>
</comment>
<protein>
    <submittedName>
        <fullName evidence="2">Uncharacterized protein</fullName>
    </submittedName>
</protein>
<organism evidence="2 3">
    <name type="scientific">Brassica cretica</name>
    <name type="common">Mustard</name>
    <dbReference type="NCBI Taxonomy" id="69181"/>
    <lineage>
        <taxon>Eukaryota</taxon>
        <taxon>Viridiplantae</taxon>
        <taxon>Streptophyta</taxon>
        <taxon>Embryophyta</taxon>
        <taxon>Tracheophyta</taxon>
        <taxon>Spermatophyta</taxon>
        <taxon>Magnoliopsida</taxon>
        <taxon>eudicotyledons</taxon>
        <taxon>Gunneridae</taxon>
        <taxon>Pentapetalae</taxon>
        <taxon>rosids</taxon>
        <taxon>malvids</taxon>
        <taxon>Brassicales</taxon>
        <taxon>Brassicaceae</taxon>
        <taxon>Brassiceae</taxon>
        <taxon>Brassica</taxon>
    </lineage>
</organism>
<keyword evidence="3" id="KW-1185">Reference proteome</keyword>
<feature type="region of interest" description="Disordered" evidence="1">
    <location>
        <begin position="29"/>
        <end position="51"/>
    </location>
</feature>
<dbReference type="EMBL" id="QGKV02000649">
    <property type="protein sequence ID" value="KAF3576911.1"/>
    <property type="molecule type" value="Genomic_DNA"/>
</dbReference>
<evidence type="ECO:0000313" key="2">
    <source>
        <dbReference type="EMBL" id="KAF3576911.1"/>
    </source>
</evidence>
<proteinExistence type="predicted"/>
<accession>A0ABQ7DJ17</accession>
<evidence type="ECO:0000313" key="3">
    <source>
        <dbReference type="Proteomes" id="UP000266723"/>
    </source>
</evidence>
<gene>
    <name evidence="2" type="ORF">DY000_02033483</name>
</gene>
<name>A0ABQ7DJ17_BRACR</name>
<dbReference type="Proteomes" id="UP000266723">
    <property type="component" value="Unassembled WGS sequence"/>
</dbReference>